<dbReference type="Proteomes" id="UP000291020">
    <property type="component" value="Unassembled WGS sequence"/>
</dbReference>
<dbReference type="AlphaFoldDB" id="A0A452IRZ6"/>
<dbReference type="InterPro" id="IPR052231">
    <property type="entry name" value="Rho_GEF_signaling-related"/>
</dbReference>
<dbReference type="PANTHER" id="PTHR45845">
    <property type="entry name" value="RHO GUANINE NUCLEOTIDE EXCHANGE FACTOR-RELATED"/>
    <property type="match status" value="1"/>
</dbReference>
<reference evidence="2" key="3">
    <citation type="submission" date="2025-09" db="UniProtKB">
        <authorList>
            <consortium name="Ensembl"/>
        </authorList>
    </citation>
    <scope>IDENTIFICATION</scope>
</reference>
<sequence length="557" mass="62459">MNHRASAPKTRGDNYLSIKDSESLDTYTQNTLSALYPPFEATAATVLWQLFSIVEKLYRGDGLRCLIDFLVPAKRVLQCIQRETCAKYTGLIFYHEGWPLCIHEKVVVQLASLHRVRLKPGDFYLQILPAGKQSAKLVLKCLSQHGQGMEEVIVPETMYGCVFTAEFLENVNCERESVPLQSCLLTTGPAVYRTPWKNIVNPIFVPTAETILHNYSSSPLLDQLIGNNTDVKTMTQTMESNSSHDSSTSNDTGSTVIEATLTDNHGNQGSEVYSSVHTAESRAEESKGEYVNLSTLTKDCPSMIERVLPQATEPEMTPEVLKGGTLSPIMERKNSIKSITFSTDLSSPCPRRRQLRDSSYFETRRLFRKSYMEALQNPMNLGSSSEESIVEEETSDQTVDSCEVNDDLRISESKSREKQIEKEDSLADRLAPKKETTEVLRLEDCSQASEKLPMLHETFSIADCRAGSRRSRSLDRSHKSSHGKDHSPRLFSDSSASANPKKLLNGHALRLGKFDSNGHLFITMKSNKCNKEDEGKKQTTTWILFFIKSLACLCQHI</sequence>
<protein>
    <submittedName>
        <fullName evidence="2">Uncharacterized protein</fullName>
    </submittedName>
</protein>
<feature type="compositionally biased region" description="Basic and acidic residues" evidence="1">
    <location>
        <begin position="472"/>
        <end position="488"/>
    </location>
</feature>
<reference evidence="2" key="2">
    <citation type="submission" date="2025-08" db="UniProtKB">
        <authorList>
            <consortium name="Ensembl"/>
        </authorList>
    </citation>
    <scope>IDENTIFICATION</scope>
</reference>
<feature type="compositionally biased region" description="Basic and acidic residues" evidence="1">
    <location>
        <begin position="406"/>
        <end position="431"/>
    </location>
</feature>
<name>A0A452IRZ6_9SAUR</name>
<keyword evidence="3" id="KW-1185">Reference proteome</keyword>
<reference evidence="3" key="1">
    <citation type="journal article" date="2017" name="PLoS ONE">
        <title>The Agassiz's desert tortoise genome provides a resource for the conservation of a threatened species.</title>
        <authorList>
            <person name="Tollis M."/>
            <person name="DeNardo D.F."/>
            <person name="Cornelius J.A."/>
            <person name="Dolby G.A."/>
            <person name="Edwards T."/>
            <person name="Henen B.T."/>
            <person name="Karl A.E."/>
            <person name="Murphy R.W."/>
            <person name="Kusumi K."/>
        </authorList>
    </citation>
    <scope>NUCLEOTIDE SEQUENCE [LARGE SCALE GENOMIC DNA]</scope>
</reference>
<evidence type="ECO:0000256" key="1">
    <source>
        <dbReference type="SAM" id="MobiDB-lite"/>
    </source>
</evidence>
<proteinExistence type="predicted"/>
<dbReference type="PANTHER" id="PTHR45845:SF1">
    <property type="entry name" value="PLECKSTRIN HOMOLOGY AND RHOGEF DOMAIN CONTAINING G4B"/>
    <property type="match status" value="1"/>
</dbReference>
<feature type="region of interest" description="Disordered" evidence="1">
    <location>
        <begin position="470"/>
        <end position="498"/>
    </location>
</feature>
<organism evidence="2 3">
    <name type="scientific">Gopherus agassizii</name>
    <name type="common">Agassiz's desert tortoise</name>
    <dbReference type="NCBI Taxonomy" id="38772"/>
    <lineage>
        <taxon>Eukaryota</taxon>
        <taxon>Metazoa</taxon>
        <taxon>Chordata</taxon>
        <taxon>Craniata</taxon>
        <taxon>Vertebrata</taxon>
        <taxon>Euteleostomi</taxon>
        <taxon>Archelosauria</taxon>
        <taxon>Testudinata</taxon>
        <taxon>Testudines</taxon>
        <taxon>Cryptodira</taxon>
        <taxon>Durocryptodira</taxon>
        <taxon>Testudinoidea</taxon>
        <taxon>Testudinidae</taxon>
        <taxon>Gopherus</taxon>
    </lineage>
</organism>
<evidence type="ECO:0000313" key="2">
    <source>
        <dbReference type="Ensembl" id="ENSGAGP00000030789.1"/>
    </source>
</evidence>
<evidence type="ECO:0000313" key="3">
    <source>
        <dbReference type="Proteomes" id="UP000291020"/>
    </source>
</evidence>
<dbReference type="STRING" id="38772.ENSGAGP00000030789"/>
<accession>A0A452IRZ6</accession>
<dbReference type="Ensembl" id="ENSGAGT00000034918.1">
    <property type="protein sequence ID" value="ENSGAGP00000030789.1"/>
    <property type="gene ID" value="ENSGAGG00000022136.1"/>
</dbReference>
<feature type="region of interest" description="Disordered" evidence="1">
    <location>
        <begin position="378"/>
        <end position="431"/>
    </location>
</feature>